<protein>
    <submittedName>
        <fullName evidence="3">Uncharacterized protein</fullName>
    </submittedName>
</protein>
<sequence length="264" mass="24378">MPVIPVLIGFAVSEVAGAAIAGAVASLGFTGVSASIASGAIIGGLSGGISAGVTGGNVGRGVIGGAVTGGVFGGVTSAVSSALGGAGVVGDFGPQIPVKPSLGGFESLGAGVSRGLGGLAGGTVGALAMGQPLNSALKSGLISGVGGGLGAGFGEALDLGKYGTGALGGALSYGLGKALQPTGQSQQTYVPNQTVSRGVSGVQSPGSQATGTSSALGSALFSAPGMSYSPGGPVLGGSGGDDKAPKNVWSDTDKSLRDVGSTVT</sequence>
<reference evidence="3" key="1">
    <citation type="submission" date="2020-05" db="EMBL/GenBank/DDBJ databases">
        <authorList>
            <person name="Chiriac C."/>
            <person name="Salcher M."/>
            <person name="Ghai R."/>
            <person name="Kavagutti S V."/>
        </authorList>
    </citation>
    <scope>NUCLEOTIDE SEQUENCE</scope>
</reference>
<feature type="region of interest" description="Disordered" evidence="1">
    <location>
        <begin position="196"/>
        <end position="215"/>
    </location>
</feature>
<feature type="compositionally biased region" description="Basic and acidic residues" evidence="1">
    <location>
        <begin position="240"/>
        <end position="257"/>
    </location>
</feature>
<name>A0A6J5SJF8_9CAUD</name>
<dbReference type="EMBL" id="LR797408">
    <property type="protein sequence ID" value="CAB4214436.1"/>
    <property type="molecule type" value="Genomic_DNA"/>
</dbReference>
<evidence type="ECO:0000313" key="3">
    <source>
        <dbReference type="EMBL" id="CAB4214436.1"/>
    </source>
</evidence>
<evidence type="ECO:0000256" key="1">
    <source>
        <dbReference type="SAM" id="MobiDB-lite"/>
    </source>
</evidence>
<gene>
    <name evidence="3" type="ORF">UFOVP1465_42</name>
    <name evidence="2" type="ORF">UFOVP937_3</name>
</gene>
<organism evidence="3">
    <name type="scientific">uncultured Caudovirales phage</name>
    <dbReference type="NCBI Taxonomy" id="2100421"/>
    <lineage>
        <taxon>Viruses</taxon>
        <taxon>Duplodnaviria</taxon>
        <taxon>Heunggongvirae</taxon>
        <taxon>Uroviricota</taxon>
        <taxon>Caudoviricetes</taxon>
        <taxon>Peduoviridae</taxon>
        <taxon>Maltschvirus</taxon>
        <taxon>Maltschvirus maltsch</taxon>
    </lineage>
</organism>
<accession>A0A6J5SJF8</accession>
<proteinExistence type="predicted"/>
<feature type="region of interest" description="Disordered" evidence="1">
    <location>
        <begin position="231"/>
        <end position="264"/>
    </location>
</feature>
<dbReference type="EMBL" id="LR796884">
    <property type="protein sequence ID" value="CAB4172457.1"/>
    <property type="molecule type" value="Genomic_DNA"/>
</dbReference>
<evidence type="ECO:0000313" key="2">
    <source>
        <dbReference type="EMBL" id="CAB4172457.1"/>
    </source>
</evidence>